<accession>A0A4Y1X1E9</accession>
<gene>
    <name evidence="2" type="ORF">A5CPEGH6_12020</name>
</gene>
<dbReference type="Gene3D" id="2.60.120.260">
    <property type="entry name" value="Galactose-binding domain-like"/>
    <property type="match status" value="2"/>
</dbReference>
<dbReference type="EMBL" id="AP019736">
    <property type="protein sequence ID" value="BBL06564.1"/>
    <property type="molecule type" value="Genomic_DNA"/>
</dbReference>
<organism evidence="2 3">
    <name type="scientific">Alistipes dispar</name>
    <dbReference type="NCBI Taxonomy" id="2585119"/>
    <lineage>
        <taxon>Bacteria</taxon>
        <taxon>Pseudomonadati</taxon>
        <taxon>Bacteroidota</taxon>
        <taxon>Bacteroidia</taxon>
        <taxon>Bacteroidales</taxon>
        <taxon>Rikenellaceae</taxon>
        <taxon>Alistipes</taxon>
    </lineage>
</organism>
<feature type="chain" id="PRO_5021404827" description="Transglutaminase-like domain-containing protein" evidence="1">
    <location>
        <begin position="26"/>
        <end position="648"/>
    </location>
</feature>
<dbReference type="OrthoDB" id="679512at2"/>
<evidence type="ECO:0000256" key="1">
    <source>
        <dbReference type="SAM" id="SignalP"/>
    </source>
</evidence>
<dbReference type="GeneID" id="98673178"/>
<dbReference type="PANTHER" id="PTHR35532:SF5">
    <property type="entry name" value="CARBOHYDRATE-BINDING DOMAIN-CONTAINING PROTEIN"/>
    <property type="match status" value="1"/>
</dbReference>
<sequence>MRNTIRSIFMTLLPGLLLVSCRDSALETALRLAGDNRPELEAVLRHYAADEADSLKYRAARFLIENMPLHYGYGGPGMERFRAYYDSLFCDRTVARQELRRRAARAFDGAGGIRPEFDAATLDRGFLIRHIDHAFEVFGYPWCRDLSFDEFCEKVLPYRIGNEQAEDWMPAYREFLAGTIRSLEEAGADRYAAAKALKDTLRGMDYEVIDETTMKLELRPSDYLRAAGGACPEITCIATYALRSVGLPVDYDYIIQWANRSQTHSWNALRIDTALCCFGMSDPGFGDHFETRAHERMGKAYRRTFRFQPGSLPNRRGALEEGIPSAFLAPFFEDVSELYFDGIDLTVDLTIPAAEKKRFAYLAVFDNHRWVPVAWSRIRRGRATFRRVEKGCAYLAVYYHDGQLRPAADPLTVSKEGVVTVRRPDGGLRAVTLKRKYPVFYNEPFILNRVKNGKFQVADRPDFSDARTVYVTPEVTEIHPYYAELGDSIRFRYIRYLSPPGAFVSMSEIGFYDPSGRKLVGRIIGTEGSYWNLGNDKYKLFDGDPLTYFNAPRESRCWGGMAFDTPQTLGSVMFLPRNDDNFIQAGELYELFCCRDGEFVSLGQRIGDRTHELRYEEVPGNALLLLKNHSKGKDERIFTYEDGRQVWW</sequence>
<dbReference type="PROSITE" id="PS51257">
    <property type="entry name" value="PROKAR_LIPOPROTEIN"/>
    <property type="match status" value="1"/>
</dbReference>
<feature type="signal peptide" evidence="1">
    <location>
        <begin position="1"/>
        <end position="25"/>
    </location>
</feature>
<keyword evidence="3" id="KW-1185">Reference proteome</keyword>
<evidence type="ECO:0008006" key="4">
    <source>
        <dbReference type="Google" id="ProtNLM"/>
    </source>
</evidence>
<dbReference type="Proteomes" id="UP000319374">
    <property type="component" value="Chromosome"/>
</dbReference>
<dbReference type="PANTHER" id="PTHR35532">
    <property type="entry name" value="SIMILAR TO POLYHYDROXYALKANOATE DEPOLYMERASE"/>
    <property type="match status" value="1"/>
</dbReference>
<dbReference type="KEGG" id="ada:A5CPEGH6_12020"/>
<name>A0A4Y1X1E9_9BACT</name>
<evidence type="ECO:0000313" key="2">
    <source>
        <dbReference type="EMBL" id="BBL06564.1"/>
    </source>
</evidence>
<dbReference type="AlphaFoldDB" id="A0A4Y1X1E9"/>
<keyword evidence="1" id="KW-0732">Signal</keyword>
<evidence type="ECO:0000313" key="3">
    <source>
        <dbReference type="Proteomes" id="UP000319374"/>
    </source>
</evidence>
<dbReference type="RefSeq" id="WP_141428374.1">
    <property type="nucleotide sequence ID" value="NZ_AP019736.1"/>
</dbReference>
<reference evidence="3" key="1">
    <citation type="submission" date="2019-06" db="EMBL/GenBank/DDBJ databases">
        <title>Alistipes onderdonkii subsp. vulgaris subsp. nov., Alistipes dispar sp. nov. and Alistipes communis sp. nov., isolated from human faeces, and creation of Alistipes onderdonkii subsp. onderdonkii subsp. nov.</title>
        <authorList>
            <person name="Sakamoto M."/>
            <person name="Ikeyama N."/>
            <person name="Ogata Y."/>
            <person name="Suda W."/>
            <person name="Iino T."/>
            <person name="Hattori M."/>
            <person name="Ohkuma M."/>
        </authorList>
    </citation>
    <scope>NUCLEOTIDE SEQUENCE [LARGE SCALE GENOMIC DNA]</scope>
    <source>
        <strain evidence="3">5CPEGH6</strain>
    </source>
</reference>
<protein>
    <recommendedName>
        <fullName evidence="4">Transglutaminase-like domain-containing protein</fullName>
    </recommendedName>
</protein>
<proteinExistence type="predicted"/>